<evidence type="ECO:0000256" key="1">
    <source>
        <dbReference type="ARBA" id="ARBA00001946"/>
    </source>
</evidence>
<gene>
    <name evidence="6" type="ORF">SAMN05660895_0018</name>
</gene>
<dbReference type="PANTHER" id="PTHR31609">
    <property type="entry name" value="YDJC DEACETYLASE FAMILY MEMBER"/>
    <property type="match status" value="1"/>
</dbReference>
<evidence type="ECO:0008006" key="8">
    <source>
        <dbReference type="Google" id="ProtNLM"/>
    </source>
</evidence>
<dbReference type="GO" id="GO:0046872">
    <property type="term" value="F:metal ion binding"/>
    <property type="evidence" value="ECO:0007669"/>
    <property type="project" value="UniProtKB-KW"/>
</dbReference>
<dbReference type="EMBL" id="FPCJ01000001">
    <property type="protein sequence ID" value="SFV27028.1"/>
    <property type="molecule type" value="Genomic_DNA"/>
</dbReference>
<proteinExistence type="predicted"/>
<dbReference type="InterPro" id="IPR006879">
    <property type="entry name" value="YdjC-like"/>
</dbReference>
<dbReference type="Proteomes" id="UP000199537">
    <property type="component" value="Unassembled WGS sequence"/>
</dbReference>
<keyword evidence="4" id="KW-0460">Magnesium</keyword>
<name>A0A1I7MXC9_9BACT</name>
<protein>
    <recommendedName>
        <fullName evidence="8">ChbG/HpnK family deacetylase</fullName>
    </recommendedName>
</protein>
<dbReference type="PANTHER" id="PTHR31609:SF1">
    <property type="entry name" value="CARBOHYDRATE DEACETYLASE"/>
    <property type="match status" value="1"/>
</dbReference>
<reference evidence="7" key="1">
    <citation type="submission" date="2016-10" db="EMBL/GenBank/DDBJ databases">
        <authorList>
            <person name="Varghese N."/>
            <person name="Submissions S."/>
        </authorList>
    </citation>
    <scope>NUCLEOTIDE SEQUENCE [LARGE SCALE GENOMIC DNA]</scope>
    <source>
        <strain evidence="7">DSM 14807</strain>
    </source>
</reference>
<dbReference type="GO" id="GO:0016787">
    <property type="term" value="F:hydrolase activity"/>
    <property type="evidence" value="ECO:0007669"/>
    <property type="project" value="UniProtKB-KW"/>
</dbReference>
<dbReference type="AlphaFoldDB" id="A0A1I7MXC9"/>
<evidence type="ECO:0000313" key="7">
    <source>
        <dbReference type="Proteomes" id="UP000199537"/>
    </source>
</evidence>
<sequence>MHIYFYRSFLLCSRIFFMMICCIMYTKLFVSAQTKQSVYLLVRGDDMGITHTSNLACMEAYEKGWMKSVEVIVPAPWFPEAARMLRMHPDLDVGVHLALTSEWDNIKWRPLTCATSLTDSAGYFFPVIWPNKYYDSSRALITHSWKIGEIVRELDRQITVAQQAIPQLSHVSYHMGCNEMNPAVQHVIDSLANLHGLYVDMSAVQPVNYAGPHRSTSEKIHSFIRMIQQLQPGIYLFVDHPSFDDGEMQAVYMKGYANVAEDRQGVTDLFTNPQVKNTMDKLNIHLIDYKWLKTHGQSKKEE</sequence>
<dbReference type="OrthoDB" id="9774177at2"/>
<keyword evidence="5" id="KW-0119">Carbohydrate metabolism</keyword>
<keyword evidence="7" id="KW-1185">Reference proteome</keyword>
<evidence type="ECO:0000256" key="3">
    <source>
        <dbReference type="ARBA" id="ARBA00022801"/>
    </source>
</evidence>
<evidence type="ECO:0000256" key="2">
    <source>
        <dbReference type="ARBA" id="ARBA00022723"/>
    </source>
</evidence>
<dbReference type="GO" id="GO:0005975">
    <property type="term" value="P:carbohydrate metabolic process"/>
    <property type="evidence" value="ECO:0007669"/>
    <property type="project" value="InterPro"/>
</dbReference>
<evidence type="ECO:0000256" key="5">
    <source>
        <dbReference type="ARBA" id="ARBA00023277"/>
    </source>
</evidence>
<evidence type="ECO:0000256" key="4">
    <source>
        <dbReference type="ARBA" id="ARBA00022842"/>
    </source>
</evidence>
<keyword evidence="3" id="KW-0378">Hydrolase</keyword>
<dbReference type="Pfam" id="PF04794">
    <property type="entry name" value="YdjC"/>
    <property type="match status" value="1"/>
</dbReference>
<dbReference type="Gene3D" id="3.20.20.370">
    <property type="entry name" value="Glycoside hydrolase/deacetylase"/>
    <property type="match status" value="1"/>
</dbReference>
<dbReference type="SUPFAM" id="SSF88713">
    <property type="entry name" value="Glycoside hydrolase/deacetylase"/>
    <property type="match status" value="1"/>
</dbReference>
<dbReference type="InterPro" id="IPR011330">
    <property type="entry name" value="Glyco_hydro/deAcase_b/a-brl"/>
</dbReference>
<evidence type="ECO:0000313" key="6">
    <source>
        <dbReference type="EMBL" id="SFV27028.1"/>
    </source>
</evidence>
<dbReference type="STRING" id="1393122.SAMN05660895_0018"/>
<organism evidence="6 7">
    <name type="scientific">Thermoflavifilum thermophilum</name>
    <dbReference type="NCBI Taxonomy" id="1393122"/>
    <lineage>
        <taxon>Bacteria</taxon>
        <taxon>Pseudomonadati</taxon>
        <taxon>Bacteroidota</taxon>
        <taxon>Chitinophagia</taxon>
        <taxon>Chitinophagales</taxon>
        <taxon>Chitinophagaceae</taxon>
        <taxon>Thermoflavifilum</taxon>
    </lineage>
</organism>
<dbReference type="GO" id="GO:0019213">
    <property type="term" value="F:deacetylase activity"/>
    <property type="evidence" value="ECO:0007669"/>
    <property type="project" value="TreeGrafter"/>
</dbReference>
<accession>A0A1I7MXC9</accession>
<comment type="cofactor">
    <cofactor evidence="1">
        <name>Mg(2+)</name>
        <dbReference type="ChEBI" id="CHEBI:18420"/>
    </cofactor>
</comment>
<keyword evidence="2" id="KW-0479">Metal-binding</keyword>